<proteinExistence type="predicted"/>
<reference evidence="2 3" key="1">
    <citation type="submission" date="2019-10" db="EMBL/GenBank/DDBJ databases">
        <authorList>
            <person name="Dong K."/>
        </authorList>
    </citation>
    <scope>NUCLEOTIDE SEQUENCE [LARGE SCALE GENOMIC DNA]</scope>
    <source>
        <strain evidence="3">dk4302</strain>
    </source>
</reference>
<accession>A0A5Q0QAM8</accession>
<dbReference type="Pfam" id="PF13566">
    <property type="entry name" value="DUF4130"/>
    <property type="match status" value="1"/>
</dbReference>
<organism evidence="2 3">
    <name type="scientific">Sphingobacterium zhuxiongii</name>
    <dbReference type="NCBI Taxonomy" id="2662364"/>
    <lineage>
        <taxon>Bacteria</taxon>
        <taxon>Pseudomonadati</taxon>
        <taxon>Bacteroidota</taxon>
        <taxon>Sphingobacteriia</taxon>
        <taxon>Sphingobacteriales</taxon>
        <taxon>Sphingobacteriaceae</taxon>
        <taxon>Sphingobacterium</taxon>
    </lineage>
</organism>
<keyword evidence="3" id="KW-1185">Reference proteome</keyword>
<name>A0A5Q0QAM8_9SPHI</name>
<protein>
    <submittedName>
        <fullName evidence="2">DUF4130 domain-containing protein</fullName>
    </submittedName>
</protein>
<dbReference type="InterPro" id="IPR023875">
    <property type="entry name" value="DNA_repair_put"/>
</dbReference>
<dbReference type="NCBIfam" id="TIGR03915">
    <property type="entry name" value="SAM_7_link_chp"/>
    <property type="match status" value="1"/>
</dbReference>
<evidence type="ECO:0000313" key="3">
    <source>
        <dbReference type="Proteomes" id="UP000326921"/>
    </source>
</evidence>
<feature type="domain" description="DUF4130" evidence="1">
    <location>
        <begin position="87"/>
        <end position="251"/>
    </location>
</feature>
<gene>
    <name evidence="2" type="ORF">GFH32_11890</name>
</gene>
<dbReference type="KEGG" id="sphe:GFH32_11890"/>
<evidence type="ECO:0000313" key="2">
    <source>
        <dbReference type="EMBL" id="QGA26975.1"/>
    </source>
</evidence>
<dbReference type="EMBL" id="CP045652">
    <property type="protein sequence ID" value="QGA26975.1"/>
    <property type="molecule type" value="Genomic_DNA"/>
</dbReference>
<evidence type="ECO:0000259" key="1">
    <source>
        <dbReference type="Pfam" id="PF13566"/>
    </source>
</evidence>
<dbReference type="InterPro" id="IPR025404">
    <property type="entry name" value="DUF4130"/>
</dbReference>
<dbReference type="RefSeq" id="WP_153511817.1">
    <property type="nucleotide sequence ID" value="NZ_CP045652.1"/>
</dbReference>
<dbReference type="AlphaFoldDB" id="A0A5Q0QAM8"/>
<dbReference type="Proteomes" id="UP000326921">
    <property type="component" value="Chromosome"/>
</dbReference>
<sequence>MIYYLFDGSYYGYLTAFFQLFKDKNFDAEPSTLEKMNSNLFAQQITVDSDAEKAKRIITGLELHIGTASTYDFYKNFLSEDPIAWRVGFKLMLFIFKDNKIVLKNYAHPDSLYFSQTVKKMGRESHRMKAFIRFSKSEDELYSAVIEPDFNVLPLIISFFKRRFTDQRWLIYDLKRDYGYLYDLNQVQEVTMAKSNSTHSELALSIQLDKQELHYQKLWKAYFRATNIVARKNMKLHLQHVPKRYWKYLVEKQG</sequence>